<dbReference type="EMBL" id="AQGW01000011">
    <property type="protein sequence ID" value="MBE0380719.1"/>
    <property type="molecule type" value="Genomic_DNA"/>
</dbReference>
<dbReference type="Proteomes" id="UP000615003">
    <property type="component" value="Unassembled WGS sequence"/>
</dbReference>
<sequence length="41" mass="4775">MSFLSNPSLSKSAFIKSMYFTEYQIKIASYFYRALLGTLKQ</sequence>
<keyword evidence="2" id="KW-1185">Reference proteome</keyword>
<reference evidence="1 2" key="1">
    <citation type="submission" date="2015-06" db="EMBL/GenBank/DDBJ databases">
        <title>Genome sequence of Pseudoalteromonas carrageenovora.</title>
        <authorList>
            <person name="Xie B.-B."/>
            <person name="Rong J.-C."/>
            <person name="Qin Q.-L."/>
            <person name="Zhang Y.-Z."/>
        </authorList>
    </citation>
    <scope>NUCLEOTIDE SEQUENCE [LARGE SCALE GENOMIC DNA]</scope>
    <source>
        <strain evidence="1 2">IAM 12662</strain>
    </source>
</reference>
<gene>
    <name evidence="1" type="ORF">PCARR_a3839</name>
</gene>
<evidence type="ECO:0008006" key="3">
    <source>
        <dbReference type="Google" id="ProtNLM"/>
    </source>
</evidence>
<name>A0ABR9EJK2_PSEVC</name>
<organism evidence="1 2">
    <name type="scientific">Pseudoalteromonas carrageenovora IAM 12662</name>
    <dbReference type="NCBI Taxonomy" id="1314868"/>
    <lineage>
        <taxon>Bacteria</taxon>
        <taxon>Pseudomonadati</taxon>
        <taxon>Pseudomonadota</taxon>
        <taxon>Gammaproteobacteria</taxon>
        <taxon>Alteromonadales</taxon>
        <taxon>Pseudoalteromonadaceae</taxon>
        <taxon>Pseudoalteromonas</taxon>
    </lineage>
</organism>
<evidence type="ECO:0000313" key="1">
    <source>
        <dbReference type="EMBL" id="MBE0380719.1"/>
    </source>
</evidence>
<accession>A0ABR9EJK2</accession>
<comment type="caution">
    <text evidence="1">The sequence shown here is derived from an EMBL/GenBank/DDBJ whole genome shotgun (WGS) entry which is preliminary data.</text>
</comment>
<protein>
    <recommendedName>
        <fullName evidence="3">Transposase</fullName>
    </recommendedName>
</protein>
<evidence type="ECO:0000313" key="2">
    <source>
        <dbReference type="Proteomes" id="UP000615003"/>
    </source>
</evidence>
<proteinExistence type="predicted"/>